<reference evidence="1 2" key="1">
    <citation type="submission" date="2018-02" db="EMBL/GenBank/DDBJ databases">
        <authorList>
            <person name="Cohen D.B."/>
            <person name="Kent A.D."/>
        </authorList>
    </citation>
    <scope>NUCLEOTIDE SEQUENCE [LARGE SCALE GENOMIC DNA]</scope>
    <source>
        <strain evidence="1 2">ULC007</strain>
    </source>
</reference>
<keyword evidence="2" id="KW-1185">Reference proteome</keyword>
<dbReference type="SUPFAM" id="SSF88697">
    <property type="entry name" value="PUA domain-like"/>
    <property type="match status" value="1"/>
</dbReference>
<dbReference type="InterPro" id="IPR019699">
    <property type="entry name" value="DUF2584"/>
</dbReference>
<comment type="caution">
    <text evidence="1">The sequence shown here is derived from an EMBL/GenBank/DDBJ whole genome shotgun (WGS) entry which is preliminary data.</text>
</comment>
<evidence type="ECO:0000313" key="1">
    <source>
        <dbReference type="EMBL" id="PSB17630.1"/>
    </source>
</evidence>
<protein>
    <submittedName>
        <fullName evidence="1">DUF2584 domain-containing protein</fullName>
    </submittedName>
</protein>
<accession>A0A2T1DAW2</accession>
<dbReference type="InterPro" id="IPR015947">
    <property type="entry name" value="PUA-like_sf"/>
</dbReference>
<organism evidence="1 2">
    <name type="scientific">Phormidesmis priestleyi ULC007</name>
    <dbReference type="NCBI Taxonomy" id="1920490"/>
    <lineage>
        <taxon>Bacteria</taxon>
        <taxon>Bacillati</taxon>
        <taxon>Cyanobacteriota</taxon>
        <taxon>Cyanophyceae</taxon>
        <taxon>Leptolyngbyales</taxon>
        <taxon>Leptolyngbyaceae</taxon>
        <taxon>Phormidesmis</taxon>
    </lineage>
</organism>
<name>A0A2T1DAW2_9CYAN</name>
<dbReference type="Pfam" id="PF10763">
    <property type="entry name" value="DUF2584"/>
    <property type="match status" value="1"/>
</dbReference>
<proteinExistence type="predicted"/>
<dbReference type="AlphaFoldDB" id="A0A2T1DAW2"/>
<dbReference type="Gene3D" id="2.40.240.20">
    <property type="entry name" value="Hypothetical PUA domain-like, domain 1"/>
    <property type="match status" value="1"/>
</dbReference>
<reference evidence="1 2" key="2">
    <citation type="submission" date="2018-03" db="EMBL/GenBank/DDBJ databases">
        <title>The ancient ancestry and fast evolution of plastids.</title>
        <authorList>
            <person name="Moore K.R."/>
            <person name="Magnabosco C."/>
            <person name="Momper L."/>
            <person name="Gold D.A."/>
            <person name="Bosak T."/>
            <person name="Fournier G.P."/>
        </authorList>
    </citation>
    <scope>NUCLEOTIDE SEQUENCE [LARGE SCALE GENOMIC DNA]</scope>
    <source>
        <strain evidence="1 2">ULC007</strain>
    </source>
</reference>
<sequence>MGMPCQVNSILKLNSSQGYPSKLELNTTHQVKKSEYRIIPIDVPIPLVDQHWVAYADVTIAKLTWQNGETHITFSISRIYEQPFLSKS</sequence>
<evidence type="ECO:0000313" key="2">
    <source>
        <dbReference type="Proteomes" id="UP000238634"/>
    </source>
</evidence>
<dbReference type="Proteomes" id="UP000238634">
    <property type="component" value="Unassembled WGS sequence"/>
</dbReference>
<dbReference type="EMBL" id="PVWG01000026">
    <property type="protein sequence ID" value="PSB17630.1"/>
    <property type="molecule type" value="Genomic_DNA"/>
</dbReference>
<dbReference type="OrthoDB" id="2361576at2"/>
<gene>
    <name evidence="1" type="ORF">C7B65_18185</name>
</gene>